<keyword evidence="2" id="KW-1185">Reference proteome</keyword>
<evidence type="ECO:0000313" key="2">
    <source>
        <dbReference type="Proteomes" id="UP001335648"/>
    </source>
</evidence>
<name>A0AAN8CQ70_9TELE</name>
<accession>A0AAN8CQ70</accession>
<comment type="caution">
    <text evidence="1">The sequence shown here is derived from an EMBL/GenBank/DDBJ whole genome shotgun (WGS) entry which is preliminary data.</text>
</comment>
<sequence length="83" mass="8837">MCFLTTAAFSDRTLAPGCCAEAEESQSPAQAATDHTSLTSVHLQRFLPSFLPSLAPEESPLAVGALMNCFISITNISRQHGLQ</sequence>
<proteinExistence type="predicted"/>
<evidence type="ECO:0000313" key="1">
    <source>
        <dbReference type="EMBL" id="KAK5907745.1"/>
    </source>
</evidence>
<dbReference type="Proteomes" id="UP001335648">
    <property type="component" value="Unassembled WGS sequence"/>
</dbReference>
<reference evidence="1 2" key="1">
    <citation type="journal article" date="2023" name="Mol. Biol. Evol.">
        <title>Genomics of Secondarily Temperate Adaptation in the Only Non-Antarctic Icefish.</title>
        <authorList>
            <person name="Rivera-Colon A.G."/>
            <person name="Rayamajhi N."/>
            <person name="Minhas B.F."/>
            <person name="Madrigal G."/>
            <person name="Bilyk K.T."/>
            <person name="Yoon V."/>
            <person name="Hune M."/>
            <person name="Gregory S."/>
            <person name="Cheng C.H.C."/>
            <person name="Catchen J.M."/>
        </authorList>
    </citation>
    <scope>NUCLEOTIDE SEQUENCE [LARGE SCALE GENOMIC DNA]</scope>
    <source>
        <strain evidence="1">JC2023a</strain>
    </source>
</reference>
<organism evidence="1 2">
    <name type="scientific">Champsocephalus esox</name>
    <name type="common">pike icefish</name>
    <dbReference type="NCBI Taxonomy" id="159716"/>
    <lineage>
        <taxon>Eukaryota</taxon>
        <taxon>Metazoa</taxon>
        <taxon>Chordata</taxon>
        <taxon>Craniata</taxon>
        <taxon>Vertebrata</taxon>
        <taxon>Euteleostomi</taxon>
        <taxon>Actinopterygii</taxon>
        <taxon>Neopterygii</taxon>
        <taxon>Teleostei</taxon>
        <taxon>Neoteleostei</taxon>
        <taxon>Acanthomorphata</taxon>
        <taxon>Eupercaria</taxon>
        <taxon>Perciformes</taxon>
        <taxon>Notothenioidei</taxon>
        <taxon>Channichthyidae</taxon>
        <taxon>Champsocephalus</taxon>
    </lineage>
</organism>
<dbReference type="EMBL" id="JAULUE010002049">
    <property type="protein sequence ID" value="KAK5907745.1"/>
    <property type="molecule type" value="Genomic_DNA"/>
</dbReference>
<protein>
    <submittedName>
        <fullName evidence="1">Uncharacterized protein</fullName>
    </submittedName>
</protein>
<dbReference type="AlphaFoldDB" id="A0AAN8CQ70"/>
<gene>
    <name evidence="1" type="ORF">CesoFtcFv8_005561</name>
</gene>